<keyword evidence="3" id="KW-1185">Reference proteome</keyword>
<evidence type="ECO:0000313" key="3">
    <source>
        <dbReference type="Proteomes" id="UP000887013"/>
    </source>
</evidence>
<protein>
    <submittedName>
        <fullName evidence="2">Uncharacterized protein</fullName>
    </submittedName>
</protein>
<accession>A0A8X6PN23</accession>
<feature type="coiled-coil region" evidence="1">
    <location>
        <begin position="22"/>
        <end position="53"/>
    </location>
</feature>
<proteinExistence type="predicted"/>
<evidence type="ECO:0000313" key="2">
    <source>
        <dbReference type="EMBL" id="GFT76523.1"/>
    </source>
</evidence>
<evidence type="ECO:0000256" key="1">
    <source>
        <dbReference type="SAM" id="Coils"/>
    </source>
</evidence>
<reference evidence="2" key="1">
    <citation type="submission" date="2020-08" db="EMBL/GenBank/DDBJ databases">
        <title>Multicomponent nature underlies the extraordinary mechanical properties of spider dragline silk.</title>
        <authorList>
            <person name="Kono N."/>
            <person name="Nakamura H."/>
            <person name="Mori M."/>
            <person name="Yoshida Y."/>
            <person name="Ohtoshi R."/>
            <person name="Malay A.D."/>
            <person name="Moran D.A.P."/>
            <person name="Tomita M."/>
            <person name="Numata K."/>
            <person name="Arakawa K."/>
        </authorList>
    </citation>
    <scope>NUCLEOTIDE SEQUENCE</scope>
</reference>
<keyword evidence="1" id="KW-0175">Coiled coil</keyword>
<sequence length="105" mass="13052">MMKLLVDLRTTFLHQTNFLQSLEKLERRVMLRKEEEKKIEEELKQLAQSERKRKKRKKCLLKCKRGCWRINEKKHSFKKNVERNQFREKKGEEDLKYLAQFELKK</sequence>
<organism evidence="2 3">
    <name type="scientific">Nephila pilipes</name>
    <name type="common">Giant wood spider</name>
    <name type="synonym">Nephila maculata</name>
    <dbReference type="NCBI Taxonomy" id="299642"/>
    <lineage>
        <taxon>Eukaryota</taxon>
        <taxon>Metazoa</taxon>
        <taxon>Ecdysozoa</taxon>
        <taxon>Arthropoda</taxon>
        <taxon>Chelicerata</taxon>
        <taxon>Arachnida</taxon>
        <taxon>Araneae</taxon>
        <taxon>Araneomorphae</taxon>
        <taxon>Entelegynae</taxon>
        <taxon>Araneoidea</taxon>
        <taxon>Nephilidae</taxon>
        <taxon>Nephila</taxon>
    </lineage>
</organism>
<dbReference type="EMBL" id="BMAW01117713">
    <property type="protein sequence ID" value="GFT76523.1"/>
    <property type="molecule type" value="Genomic_DNA"/>
</dbReference>
<gene>
    <name evidence="2" type="ORF">NPIL_534711</name>
</gene>
<comment type="caution">
    <text evidence="2">The sequence shown here is derived from an EMBL/GenBank/DDBJ whole genome shotgun (WGS) entry which is preliminary data.</text>
</comment>
<name>A0A8X6PN23_NEPPI</name>
<dbReference type="Proteomes" id="UP000887013">
    <property type="component" value="Unassembled WGS sequence"/>
</dbReference>
<dbReference type="AlphaFoldDB" id="A0A8X6PN23"/>